<dbReference type="GO" id="GO:0035269">
    <property type="term" value="P:protein O-linked glycosylation via mannose"/>
    <property type="evidence" value="ECO:0007669"/>
    <property type="project" value="TreeGrafter"/>
</dbReference>
<feature type="transmembrane region" description="Helical" evidence="8">
    <location>
        <begin position="318"/>
        <end position="338"/>
    </location>
</feature>
<feature type="transmembrane region" description="Helical" evidence="8">
    <location>
        <begin position="383"/>
        <end position="403"/>
    </location>
</feature>
<dbReference type="GO" id="GO:0006506">
    <property type="term" value="P:GPI anchor biosynthetic process"/>
    <property type="evidence" value="ECO:0007669"/>
    <property type="project" value="TreeGrafter"/>
</dbReference>
<evidence type="ECO:0000259" key="10">
    <source>
        <dbReference type="Pfam" id="PF04138"/>
    </source>
</evidence>
<evidence type="ECO:0000256" key="4">
    <source>
        <dbReference type="ARBA" id="ARBA00022679"/>
    </source>
</evidence>
<dbReference type="InterPro" id="IPR029044">
    <property type="entry name" value="Nucleotide-diphossugar_trans"/>
</dbReference>
<comment type="similarity">
    <text evidence="2">Belongs to the glycosyltransferase 2 family.</text>
</comment>
<dbReference type="EMBL" id="QGGR01000005">
    <property type="protein sequence ID" value="PWK49082.1"/>
    <property type="molecule type" value="Genomic_DNA"/>
</dbReference>
<dbReference type="GO" id="GO:0006488">
    <property type="term" value="P:dolichol-linked oligosaccharide biosynthetic process"/>
    <property type="evidence" value="ECO:0007669"/>
    <property type="project" value="TreeGrafter"/>
</dbReference>
<comment type="caution">
    <text evidence="11">The sequence shown here is derived from an EMBL/GenBank/DDBJ whole genome shotgun (WGS) entry which is preliminary data.</text>
</comment>
<accession>A0A316FLU1</accession>
<dbReference type="Pfam" id="PF00535">
    <property type="entry name" value="Glycos_transf_2"/>
    <property type="match status" value="1"/>
</dbReference>
<evidence type="ECO:0000256" key="8">
    <source>
        <dbReference type="SAM" id="Phobius"/>
    </source>
</evidence>
<dbReference type="InterPro" id="IPR039528">
    <property type="entry name" value="DPM1-like"/>
</dbReference>
<organism evidence="11 12">
    <name type="scientific">Actinoplanes xinjiangensis</name>
    <dbReference type="NCBI Taxonomy" id="512350"/>
    <lineage>
        <taxon>Bacteria</taxon>
        <taxon>Bacillati</taxon>
        <taxon>Actinomycetota</taxon>
        <taxon>Actinomycetes</taxon>
        <taxon>Micromonosporales</taxon>
        <taxon>Micromonosporaceae</taxon>
        <taxon>Actinoplanes</taxon>
    </lineage>
</organism>
<evidence type="ECO:0000256" key="5">
    <source>
        <dbReference type="ARBA" id="ARBA00022692"/>
    </source>
</evidence>
<sequence>MTTQAQGRAAVGMLHQATVTPGEKTLSLERYRGSGRTRAVLPGEIGVGPLPSVLLQSVIVPTYNERDNIPALLERLAAALPHDDTEIVFVDDSTDDTPAVIEQAARDFPMAITVHHRENGAGGLGGAVVEGMRLARGEWIVVMDADLQHPPEIVPDLIAAGLRDGADLVVGSRYAHGGDTGGLADGYRRLVSRGSTLLVKTLFRNSLLSVSDPMSGLFAIRASSLDAGELRPLGYKILLELIVRNRPGRIVEVPYGFQTRHAGESKSTAAEGIRFLRHLGVLRFGPARLRMLAFALIGISGLLPNQAVLWALLHFTGLHYTAAAVMANVVAVGWNFVLTDTLLYRKHRDRGPLSRFSRFFLMGNADLVLRIPLLTLLVSGLNLGVLVGNMLTLVASFLIRFLISDRLIYLAGKKS</sequence>
<dbReference type="AlphaFoldDB" id="A0A316FLU1"/>
<feature type="transmembrane region" description="Helical" evidence="8">
    <location>
        <begin position="292"/>
        <end position="312"/>
    </location>
</feature>
<proteinExistence type="inferred from homology"/>
<feature type="domain" description="GtrA/DPMS transmembrane" evidence="10">
    <location>
        <begin position="294"/>
        <end position="408"/>
    </location>
</feature>
<protein>
    <submittedName>
        <fullName evidence="11">Dolichol-phosphate mannosyltransferase</fullName>
    </submittedName>
</protein>
<evidence type="ECO:0000313" key="12">
    <source>
        <dbReference type="Proteomes" id="UP000245697"/>
    </source>
</evidence>
<dbReference type="Pfam" id="PF04138">
    <property type="entry name" value="GtrA_DPMS_TM"/>
    <property type="match status" value="1"/>
</dbReference>
<dbReference type="GO" id="GO:0004582">
    <property type="term" value="F:dolichyl-phosphate beta-D-mannosyltransferase activity"/>
    <property type="evidence" value="ECO:0007669"/>
    <property type="project" value="InterPro"/>
</dbReference>
<keyword evidence="6 8" id="KW-1133">Transmembrane helix</keyword>
<dbReference type="InterPro" id="IPR001173">
    <property type="entry name" value="Glyco_trans_2-like"/>
</dbReference>
<evidence type="ECO:0000256" key="2">
    <source>
        <dbReference type="ARBA" id="ARBA00006739"/>
    </source>
</evidence>
<feature type="transmembrane region" description="Helical" evidence="8">
    <location>
        <begin position="359"/>
        <end position="377"/>
    </location>
</feature>
<keyword evidence="12" id="KW-1185">Reference proteome</keyword>
<evidence type="ECO:0000259" key="9">
    <source>
        <dbReference type="Pfam" id="PF00535"/>
    </source>
</evidence>
<dbReference type="InterPro" id="IPR007267">
    <property type="entry name" value="GtrA_DPMS_TM"/>
</dbReference>
<keyword evidence="3 11" id="KW-0328">Glycosyltransferase</keyword>
<dbReference type="SUPFAM" id="SSF53448">
    <property type="entry name" value="Nucleotide-diphospho-sugar transferases"/>
    <property type="match status" value="1"/>
</dbReference>
<evidence type="ECO:0000313" key="11">
    <source>
        <dbReference type="EMBL" id="PWK49082.1"/>
    </source>
</evidence>
<evidence type="ECO:0000256" key="7">
    <source>
        <dbReference type="ARBA" id="ARBA00023136"/>
    </source>
</evidence>
<dbReference type="GO" id="GO:0000271">
    <property type="term" value="P:polysaccharide biosynthetic process"/>
    <property type="evidence" value="ECO:0007669"/>
    <property type="project" value="InterPro"/>
</dbReference>
<keyword evidence="5 8" id="KW-0812">Transmembrane</keyword>
<evidence type="ECO:0000256" key="1">
    <source>
        <dbReference type="ARBA" id="ARBA00004141"/>
    </source>
</evidence>
<keyword evidence="4 11" id="KW-0808">Transferase</keyword>
<dbReference type="Gene3D" id="3.90.550.10">
    <property type="entry name" value="Spore Coat Polysaccharide Biosynthesis Protein SpsA, Chain A"/>
    <property type="match status" value="1"/>
</dbReference>
<dbReference type="CDD" id="cd06442">
    <property type="entry name" value="DPM1_like"/>
    <property type="match status" value="1"/>
</dbReference>
<dbReference type="RefSeq" id="WP_239170011.1">
    <property type="nucleotide sequence ID" value="NZ_BONA01000037.1"/>
</dbReference>
<reference evidence="11 12" key="1">
    <citation type="submission" date="2018-05" db="EMBL/GenBank/DDBJ databases">
        <title>Genomic Encyclopedia of Archaeal and Bacterial Type Strains, Phase II (KMG-II): from individual species to whole genera.</title>
        <authorList>
            <person name="Goeker M."/>
        </authorList>
    </citation>
    <scope>NUCLEOTIDE SEQUENCE [LARGE SCALE GENOMIC DNA]</scope>
    <source>
        <strain evidence="11 12">DSM 45184</strain>
    </source>
</reference>
<comment type="subcellular location">
    <subcellularLocation>
        <location evidence="1">Membrane</location>
        <topology evidence="1">Multi-pass membrane protein</topology>
    </subcellularLocation>
</comment>
<gene>
    <name evidence="11" type="ORF">BC793_105433</name>
</gene>
<dbReference type="PANTHER" id="PTHR43398:SF1">
    <property type="entry name" value="DOLICHOL-PHOSPHATE MANNOSYLTRANSFERASE SUBUNIT 1"/>
    <property type="match status" value="1"/>
</dbReference>
<evidence type="ECO:0000256" key="3">
    <source>
        <dbReference type="ARBA" id="ARBA00022676"/>
    </source>
</evidence>
<dbReference type="GO" id="GO:0016020">
    <property type="term" value="C:membrane"/>
    <property type="evidence" value="ECO:0007669"/>
    <property type="project" value="UniProtKB-SubCell"/>
</dbReference>
<name>A0A316FLU1_9ACTN</name>
<dbReference type="Proteomes" id="UP000245697">
    <property type="component" value="Unassembled WGS sequence"/>
</dbReference>
<keyword evidence="7 8" id="KW-0472">Membrane</keyword>
<evidence type="ECO:0000256" key="6">
    <source>
        <dbReference type="ARBA" id="ARBA00022989"/>
    </source>
</evidence>
<feature type="domain" description="Glycosyltransferase 2-like" evidence="9">
    <location>
        <begin position="57"/>
        <end position="225"/>
    </location>
</feature>
<dbReference type="PANTHER" id="PTHR43398">
    <property type="entry name" value="DOLICHOL-PHOSPHATE MANNOSYLTRANSFERASE SUBUNIT 1"/>
    <property type="match status" value="1"/>
</dbReference>